<dbReference type="WBParaSite" id="TCNE_0001928301-mRNA-1">
    <property type="protein sequence ID" value="TCNE_0001928301-mRNA-1"/>
    <property type="gene ID" value="TCNE_0001928301"/>
</dbReference>
<evidence type="ECO:0000313" key="1">
    <source>
        <dbReference type="Proteomes" id="UP000050794"/>
    </source>
</evidence>
<accession>A0A183VEV9</accession>
<dbReference type="AlphaFoldDB" id="A0A183VEV9"/>
<protein>
    <submittedName>
        <fullName evidence="2">Complex1_LYR_dom domain-containing protein</fullName>
    </submittedName>
</protein>
<proteinExistence type="predicted"/>
<keyword evidence="1" id="KW-1185">Reference proteome</keyword>
<evidence type="ECO:0000313" key="2">
    <source>
        <dbReference type="WBParaSite" id="TCNE_0001928301-mRNA-1"/>
    </source>
</evidence>
<organism evidence="1 2">
    <name type="scientific">Toxocara canis</name>
    <name type="common">Canine roundworm</name>
    <dbReference type="NCBI Taxonomy" id="6265"/>
    <lineage>
        <taxon>Eukaryota</taxon>
        <taxon>Metazoa</taxon>
        <taxon>Ecdysozoa</taxon>
        <taxon>Nematoda</taxon>
        <taxon>Chromadorea</taxon>
        <taxon>Rhabditida</taxon>
        <taxon>Spirurina</taxon>
        <taxon>Ascaridomorpha</taxon>
        <taxon>Ascaridoidea</taxon>
        <taxon>Toxocaridae</taxon>
        <taxon>Toxocara</taxon>
    </lineage>
</organism>
<name>A0A183VEV9_TOXCA</name>
<sequence>LANFISVGYFQAAFWRNRHETDPEKIKALIAKGDFIIKELETLYYLRKYRTLRQRRLRVDPQLQLPHSACGYFLSSGFVAERIGRQMHRNERSAAYPNNNRNEDRYMQANSFFYD</sequence>
<dbReference type="Proteomes" id="UP000050794">
    <property type="component" value="Unassembled WGS sequence"/>
</dbReference>
<reference evidence="2" key="1">
    <citation type="submission" date="2016-06" db="UniProtKB">
        <authorList>
            <consortium name="WormBaseParasite"/>
        </authorList>
    </citation>
    <scope>IDENTIFICATION</scope>
</reference>